<dbReference type="GO" id="GO:0046403">
    <property type="term" value="F:polynucleotide 3'-phosphatase activity"/>
    <property type="evidence" value="ECO:0007669"/>
    <property type="project" value="TreeGrafter"/>
</dbReference>
<gene>
    <name evidence="1" type="ORF">F9K24_18705</name>
</gene>
<dbReference type="Gene3D" id="3.40.50.300">
    <property type="entry name" value="P-loop containing nucleotide triphosphate hydrolases"/>
    <property type="match status" value="1"/>
</dbReference>
<sequence length="148" mass="17311">MEVVIFIGIQATGKTSFYQERYSRSHVHITLDMLKTRNRENILYQACLTAKQPVVVDNTNPGKEDRRRYIEPARLAGFRVAGCYFESKTNDALQRNERRDPDLFVPVRGLLGTRNRLVIPDYSEGFDELFYVCIRNGRFEVSEWKDEI</sequence>
<dbReference type="SUPFAM" id="SSF52540">
    <property type="entry name" value="P-loop containing nucleoside triphosphate hydrolases"/>
    <property type="match status" value="1"/>
</dbReference>
<accession>A0A833GY93</accession>
<comment type="caution">
    <text evidence="1">The sequence shown here is derived from an EMBL/GenBank/DDBJ whole genome shotgun (WGS) entry which is preliminary data.</text>
</comment>
<proteinExistence type="predicted"/>
<dbReference type="InterPro" id="IPR027417">
    <property type="entry name" value="P-loop_NTPase"/>
</dbReference>
<dbReference type="PANTHER" id="PTHR12083:SF9">
    <property type="entry name" value="BIFUNCTIONAL POLYNUCLEOTIDE PHOSPHATASE_KINASE"/>
    <property type="match status" value="1"/>
</dbReference>
<dbReference type="GO" id="GO:0003690">
    <property type="term" value="F:double-stranded DNA binding"/>
    <property type="evidence" value="ECO:0007669"/>
    <property type="project" value="TreeGrafter"/>
</dbReference>
<dbReference type="GO" id="GO:0006281">
    <property type="term" value="P:DNA repair"/>
    <property type="evidence" value="ECO:0007669"/>
    <property type="project" value="TreeGrafter"/>
</dbReference>
<protein>
    <submittedName>
        <fullName evidence="1">AAA family ATPase</fullName>
    </submittedName>
</protein>
<dbReference type="GO" id="GO:0046404">
    <property type="term" value="F:ATP-dependent polydeoxyribonucleotide 5'-hydroxyl-kinase activity"/>
    <property type="evidence" value="ECO:0007669"/>
    <property type="project" value="TreeGrafter"/>
</dbReference>
<organism evidence="1 2">
    <name type="scientific">Leptonema illini</name>
    <dbReference type="NCBI Taxonomy" id="183"/>
    <lineage>
        <taxon>Bacteria</taxon>
        <taxon>Pseudomonadati</taxon>
        <taxon>Spirochaetota</taxon>
        <taxon>Spirochaetia</taxon>
        <taxon>Leptospirales</taxon>
        <taxon>Leptospiraceae</taxon>
        <taxon>Leptonema</taxon>
    </lineage>
</organism>
<name>A0A833GY93_9LEPT</name>
<dbReference type="EMBL" id="WBUI01000026">
    <property type="protein sequence ID" value="KAB2929794.1"/>
    <property type="molecule type" value="Genomic_DNA"/>
</dbReference>
<evidence type="ECO:0000313" key="2">
    <source>
        <dbReference type="Proteomes" id="UP000460298"/>
    </source>
</evidence>
<dbReference type="Pfam" id="PF13671">
    <property type="entry name" value="AAA_33"/>
    <property type="match status" value="1"/>
</dbReference>
<evidence type="ECO:0000313" key="1">
    <source>
        <dbReference type="EMBL" id="KAB2929794.1"/>
    </source>
</evidence>
<dbReference type="Proteomes" id="UP000460298">
    <property type="component" value="Unassembled WGS sequence"/>
</dbReference>
<reference evidence="1 2" key="1">
    <citation type="submission" date="2019-10" db="EMBL/GenBank/DDBJ databases">
        <title>Extracellular Electron Transfer in a Candidatus Methanoperedens spp. Enrichment Culture.</title>
        <authorList>
            <person name="Berger S."/>
            <person name="Rangel Shaw D."/>
            <person name="Berben T."/>
            <person name="In 'T Zandt M."/>
            <person name="Frank J."/>
            <person name="Reimann J."/>
            <person name="Jetten M.S.M."/>
            <person name="Welte C.U."/>
        </authorList>
    </citation>
    <scope>NUCLEOTIDE SEQUENCE [LARGE SCALE GENOMIC DNA]</scope>
    <source>
        <strain evidence="1">SB12</strain>
    </source>
</reference>
<dbReference type="PANTHER" id="PTHR12083">
    <property type="entry name" value="BIFUNCTIONAL POLYNUCLEOTIDE PHOSPHATASE/KINASE"/>
    <property type="match status" value="1"/>
</dbReference>
<dbReference type="AlphaFoldDB" id="A0A833GY93"/>